<evidence type="ECO:0000256" key="1">
    <source>
        <dbReference type="SAM" id="MobiDB-lite"/>
    </source>
</evidence>
<dbReference type="EMBL" id="LSRL02000071">
    <property type="protein sequence ID" value="TDG45785.1"/>
    <property type="molecule type" value="Genomic_DNA"/>
</dbReference>
<organism evidence="2 3">
    <name type="scientific">Drosophila navojoa</name>
    <name type="common">Fruit fly</name>
    <dbReference type="NCBI Taxonomy" id="7232"/>
    <lineage>
        <taxon>Eukaryota</taxon>
        <taxon>Metazoa</taxon>
        <taxon>Ecdysozoa</taxon>
        <taxon>Arthropoda</taxon>
        <taxon>Hexapoda</taxon>
        <taxon>Insecta</taxon>
        <taxon>Pterygota</taxon>
        <taxon>Neoptera</taxon>
        <taxon>Endopterygota</taxon>
        <taxon>Diptera</taxon>
        <taxon>Brachycera</taxon>
        <taxon>Muscomorpha</taxon>
        <taxon>Ephydroidea</taxon>
        <taxon>Drosophilidae</taxon>
        <taxon>Drosophila</taxon>
    </lineage>
</organism>
<feature type="compositionally biased region" description="Polar residues" evidence="1">
    <location>
        <begin position="58"/>
        <end position="69"/>
    </location>
</feature>
<accession>A0A484BDD3</accession>
<reference evidence="2 3" key="1">
    <citation type="journal article" date="2019" name="J. Hered.">
        <title>An Improved Genome Assembly for Drosophila navojoa, the Basal Species in the mojavensis Cluster.</title>
        <authorList>
            <person name="Vanderlinde T."/>
            <person name="Dupim E.G."/>
            <person name="Nazario-Yepiz N.O."/>
            <person name="Carvalho A.B."/>
        </authorList>
    </citation>
    <scope>NUCLEOTIDE SEQUENCE [LARGE SCALE GENOMIC DNA]</scope>
    <source>
        <strain evidence="2">Navoj_Jal97</strain>
        <tissue evidence="2">Whole organism</tissue>
    </source>
</reference>
<feature type="region of interest" description="Disordered" evidence="1">
    <location>
        <begin position="25"/>
        <end position="69"/>
    </location>
</feature>
<keyword evidence="3" id="KW-1185">Reference proteome</keyword>
<feature type="compositionally biased region" description="Low complexity" evidence="1">
    <location>
        <begin position="25"/>
        <end position="37"/>
    </location>
</feature>
<gene>
    <name evidence="2" type="ORF">AWZ03_007819</name>
</gene>
<name>A0A484BDD3_DRONA</name>
<comment type="caution">
    <text evidence="2">The sequence shown here is derived from an EMBL/GenBank/DDBJ whole genome shotgun (WGS) entry which is preliminary data.</text>
</comment>
<dbReference type="AlphaFoldDB" id="A0A484BDD3"/>
<evidence type="ECO:0000313" key="3">
    <source>
        <dbReference type="Proteomes" id="UP000295192"/>
    </source>
</evidence>
<evidence type="ECO:0000313" key="2">
    <source>
        <dbReference type="EMBL" id="TDG45785.1"/>
    </source>
</evidence>
<protein>
    <submittedName>
        <fullName evidence="2">Uncharacterized protein</fullName>
    </submittedName>
</protein>
<sequence length="69" mass="7382">MRTSKSGTEYSPVSLPLPLSLSVSVSASVSGSASKGSQMEPQAKRKMRASKKREANNGVDNATCQRWPK</sequence>
<dbReference type="Proteomes" id="UP000295192">
    <property type="component" value="Unassembled WGS sequence"/>
</dbReference>
<proteinExistence type="predicted"/>